<gene>
    <name evidence="2" type="ORF">EDD18DRAFT_1358545</name>
</gene>
<reference evidence="2" key="1">
    <citation type="submission" date="2023-06" db="EMBL/GenBank/DDBJ databases">
        <authorList>
            <consortium name="Lawrence Berkeley National Laboratory"/>
            <person name="Ahrendt S."/>
            <person name="Sahu N."/>
            <person name="Indic B."/>
            <person name="Wong-Bajracharya J."/>
            <person name="Merenyi Z."/>
            <person name="Ke H.-M."/>
            <person name="Monk M."/>
            <person name="Kocsube S."/>
            <person name="Drula E."/>
            <person name="Lipzen A."/>
            <person name="Balint B."/>
            <person name="Henrissat B."/>
            <person name="Andreopoulos B."/>
            <person name="Martin F.M."/>
            <person name="Harder C.B."/>
            <person name="Rigling D."/>
            <person name="Ford K.L."/>
            <person name="Foster G.D."/>
            <person name="Pangilinan J."/>
            <person name="Papanicolaou A."/>
            <person name="Barry K."/>
            <person name="LaButti K."/>
            <person name="Viragh M."/>
            <person name="Koriabine M."/>
            <person name="Yan M."/>
            <person name="Riley R."/>
            <person name="Champramary S."/>
            <person name="Plett K.L."/>
            <person name="Tsai I.J."/>
            <person name="Slot J."/>
            <person name="Sipos G."/>
            <person name="Plett J."/>
            <person name="Nagy L.G."/>
            <person name="Grigoriev I.V."/>
        </authorList>
    </citation>
    <scope>NUCLEOTIDE SEQUENCE</scope>
    <source>
        <strain evidence="2">HWK02</strain>
    </source>
</reference>
<protein>
    <submittedName>
        <fullName evidence="2">Uncharacterized protein</fullName>
    </submittedName>
</protein>
<accession>A0AA39UJC6</accession>
<dbReference type="Proteomes" id="UP001175228">
    <property type="component" value="Unassembled WGS sequence"/>
</dbReference>
<keyword evidence="3" id="KW-1185">Reference proteome</keyword>
<sequence length="204" mass="23279">MPSSVGQPRKYHSAEEQHTAHAASSARSYIRHKVQINKSRRRQYKRTKRPPEPSVSKDGPHPQQGTDPPASHIKSFTQRILECISSKNEEFLVLIDRRPRVYAKRLYCEFMATVTDQSPQGDNTWLCDELTKLGTLIQDVTNYADKILNDTGVGKDLAEAQEIQDCMWEVERWLEDILCGVLEGVDVLLNAHQSRRLLYQSSAS</sequence>
<feature type="compositionally biased region" description="Basic residues" evidence="1">
    <location>
        <begin position="29"/>
        <end position="48"/>
    </location>
</feature>
<dbReference type="EMBL" id="JAUEPU010000033">
    <property type="protein sequence ID" value="KAK0491757.1"/>
    <property type="molecule type" value="Genomic_DNA"/>
</dbReference>
<name>A0AA39UJC6_9AGAR</name>
<evidence type="ECO:0000313" key="2">
    <source>
        <dbReference type="EMBL" id="KAK0491757.1"/>
    </source>
</evidence>
<proteinExistence type="predicted"/>
<comment type="caution">
    <text evidence="2">The sequence shown here is derived from an EMBL/GenBank/DDBJ whole genome shotgun (WGS) entry which is preliminary data.</text>
</comment>
<feature type="region of interest" description="Disordered" evidence="1">
    <location>
        <begin position="1"/>
        <end position="71"/>
    </location>
</feature>
<organism evidence="2 3">
    <name type="scientific">Armillaria luteobubalina</name>
    <dbReference type="NCBI Taxonomy" id="153913"/>
    <lineage>
        <taxon>Eukaryota</taxon>
        <taxon>Fungi</taxon>
        <taxon>Dikarya</taxon>
        <taxon>Basidiomycota</taxon>
        <taxon>Agaricomycotina</taxon>
        <taxon>Agaricomycetes</taxon>
        <taxon>Agaricomycetidae</taxon>
        <taxon>Agaricales</taxon>
        <taxon>Marasmiineae</taxon>
        <taxon>Physalacriaceae</taxon>
        <taxon>Armillaria</taxon>
    </lineage>
</organism>
<evidence type="ECO:0000313" key="3">
    <source>
        <dbReference type="Proteomes" id="UP001175228"/>
    </source>
</evidence>
<dbReference type="AlphaFoldDB" id="A0AA39UJC6"/>
<evidence type="ECO:0000256" key="1">
    <source>
        <dbReference type="SAM" id="MobiDB-lite"/>
    </source>
</evidence>